<evidence type="ECO:0000313" key="7">
    <source>
        <dbReference type="EMBL" id="MBB6647302.1"/>
    </source>
</evidence>
<evidence type="ECO:0000256" key="4">
    <source>
        <dbReference type="ARBA" id="ARBA00023136"/>
    </source>
</evidence>
<keyword evidence="2 6" id="KW-0812">Transmembrane</keyword>
<feature type="transmembrane region" description="Helical" evidence="6">
    <location>
        <begin position="66"/>
        <end position="90"/>
    </location>
</feature>
<comment type="caution">
    <text evidence="7">The sequence shown here is derived from an EMBL/GenBank/DDBJ whole genome shotgun (WGS) entry which is preliminary data.</text>
</comment>
<comment type="subcellular location">
    <subcellularLocation>
        <location evidence="1">Membrane</location>
        <topology evidence="1">Multi-pass membrane protein</topology>
    </subcellularLocation>
</comment>
<feature type="transmembrane region" description="Helical" evidence="6">
    <location>
        <begin position="96"/>
        <end position="119"/>
    </location>
</feature>
<dbReference type="RefSeq" id="WP_185193681.1">
    <property type="nucleotide sequence ID" value="NZ_JACKXD010000005.1"/>
</dbReference>
<dbReference type="PANTHER" id="PTHR36460:SF1">
    <property type="entry name" value="UPF0132 DOMAIN PROTEIN (AFU_ORTHOLOGUE AFUA_3G10255)"/>
    <property type="match status" value="1"/>
</dbReference>
<evidence type="ECO:0000256" key="2">
    <source>
        <dbReference type="ARBA" id="ARBA00022692"/>
    </source>
</evidence>
<evidence type="ECO:0000256" key="5">
    <source>
        <dbReference type="SAM" id="MobiDB-lite"/>
    </source>
</evidence>
<dbReference type="PANTHER" id="PTHR36460">
    <property type="entry name" value="UPF0132 DOMAIN PROTEIN (AFU_ORTHOLOGUE AFUA_3G10255)"/>
    <property type="match status" value="1"/>
</dbReference>
<evidence type="ECO:0000313" key="8">
    <source>
        <dbReference type="Proteomes" id="UP000546257"/>
    </source>
</evidence>
<feature type="transmembrane region" description="Helical" evidence="6">
    <location>
        <begin position="34"/>
        <end position="54"/>
    </location>
</feature>
<dbReference type="InterPro" id="IPR019109">
    <property type="entry name" value="MamF_MmsF"/>
</dbReference>
<accession>A0A7J9SLA7</accession>
<keyword evidence="4 6" id="KW-0472">Membrane</keyword>
<dbReference type="Proteomes" id="UP000546257">
    <property type="component" value="Unassembled WGS sequence"/>
</dbReference>
<evidence type="ECO:0008006" key="9">
    <source>
        <dbReference type="Google" id="ProtNLM"/>
    </source>
</evidence>
<evidence type="ECO:0000256" key="1">
    <source>
        <dbReference type="ARBA" id="ARBA00004141"/>
    </source>
</evidence>
<organism evidence="7 8">
    <name type="scientific">Halobellus ruber</name>
    <dbReference type="NCBI Taxonomy" id="2761102"/>
    <lineage>
        <taxon>Archaea</taxon>
        <taxon>Methanobacteriati</taxon>
        <taxon>Methanobacteriota</taxon>
        <taxon>Stenosarchaea group</taxon>
        <taxon>Halobacteria</taxon>
        <taxon>Halobacteriales</taxon>
        <taxon>Haloferacaceae</taxon>
        <taxon>Halobellus</taxon>
    </lineage>
</organism>
<dbReference type="GO" id="GO:0016020">
    <property type="term" value="C:membrane"/>
    <property type="evidence" value="ECO:0007669"/>
    <property type="project" value="UniProtKB-SubCell"/>
</dbReference>
<keyword evidence="8" id="KW-1185">Reference proteome</keyword>
<dbReference type="AlphaFoldDB" id="A0A7J9SLA7"/>
<keyword evidence="3 6" id="KW-1133">Transmembrane helix</keyword>
<sequence length="142" mass="14901">MTRPTDGPSRRDDRPRRSSGGDGQSRTLGLTPPVAGALSYSLTFVTGIVFYLFADDRFVRFHAAQSTLVFGLLVALNVVLSALVGLVAFVPGVGGVLARIVGAAAALTGAVGLVLWIALMYLAVRGTEYAVPVVGEWARRLA</sequence>
<reference evidence="7 8" key="1">
    <citation type="submission" date="2020-08" db="EMBL/GenBank/DDBJ databases">
        <authorList>
            <person name="Seo M.-J."/>
        </authorList>
    </citation>
    <scope>NUCLEOTIDE SEQUENCE [LARGE SCALE GENOMIC DNA]</scope>
    <source>
        <strain evidence="7 8">MBLA0160</strain>
    </source>
</reference>
<evidence type="ECO:0000256" key="6">
    <source>
        <dbReference type="SAM" id="Phobius"/>
    </source>
</evidence>
<feature type="region of interest" description="Disordered" evidence="5">
    <location>
        <begin position="1"/>
        <end position="29"/>
    </location>
</feature>
<gene>
    <name evidence="7" type="ORF">H5V44_13595</name>
</gene>
<name>A0A7J9SLA7_9EURY</name>
<evidence type="ECO:0000256" key="3">
    <source>
        <dbReference type="ARBA" id="ARBA00022989"/>
    </source>
</evidence>
<proteinExistence type="predicted"/>
<dbReference type="EMBL" id="JACKXD010000005">
    <property type="protein sequence ID" value="MBB6647302.1"/>
    <property type="molecule type" value="Genomic_DNA"/>
</dbReference>
<dbReference type="Pfam" id="PF09685">
    <property type="entry name" value="MamF_MmsF"/>
    <property type="match status" value="1"/>
</dbReference>
<protein>
    <recommendedName>
        <fullName evidence="9">DUF4870 domain-containing protein</fullName>
    </recommendedName>
</protein>